<gene>
    <name evidence="11" type="ORF">IEN85_06380</name>
</gene>
<protein>
    <recommendedName>
        <fullName evidence="5 9">Beta-galactosidase</fullName>
        <ecNumber evidence="4 9">3.2.1.23</ecNumber>
    </recommendedName>
    <alternativeName>
        <fullName evidence="8 9">Lactase</fullName>
    </alternativeName>
</protein>
<dbReference type="FunFam" id="3.20.20.80:FF:000018">
    <property type="entry name" value="Beta-galactosidase"/>
    <property type="match status" value="1"/>
</dbReference>
<dbReference type="InterPro" id="IPR036156">
    <property type="entry name" value="Beta-gal/glucu_dom_sf"/>
</dbReference>
<keyword evidence="12" id="KW-1185">Reference proteome</keyword>
<dbReference type="Gene3D" id="3.20.20.80">
    <property type="entry name" value="Glycosidases"/>
    <property type="match status" value="1"/>
</dbReference>
<dbReference type="Gene3D" id="2.70.98.10">
    <property type="match status" value="1"/>
</dbReference>
<keyword evidence="6 9" id="KW-0378">Hydrolase</keyword>
<keyword evidence="7 9" id="KW-0326">Glycosidase</keyword>
<evidence type="ECO:0000256" key="3">
    <source>
        <dbReference type="ARBA" id="ARBA00007401"/>
    </source>
</evidence>
<comment type="caution">
    <text evidence="11">The sequence shown here is derived from an EMBL/GenBank/DDBJ whole genome shotgun (WGS) entry which is preliminary data.</text>
</comment>
<evidence type="ECO:0000256" key="1">
    <source>
        <dbReference type="ARBA" id="ARBA00001412"/>
    </source>
</evidence>
<dbReference type="InterPro" id="IPR017853">
    <property type="entry name" value="GH"/>
</dbReference>
<dbReference type="InterPro" id="IPR032312">
    <property type="entry name" value="LacZ_4"/>
</dbReference>
<dbReference type="GO" id="GO:0030246">
    <property type="term" value="F:carbohydrate binding"/>
    <property type="evidence" value="ECO:0007669"/>
    <property type="project" value="InterPro"/>
</dbReference>
<dbReference type="SUPFAM" id="SSF51445">
    <property type="entry name" value="(Trans)glycosidases"/>
    <property type="match status" value="1"/>
</dbReference>
<dbReference type="Gene3D" id="2.60.40.10">
    <property type="entry name" value="Immunoglobulins"/>
    <property type="match status" value="2"/>
</dbReference>
<reference evidence="11" key="1">
    <citation type="submission" date="2020-09" db="EMBL/GenBank/DDBJ databases">
        <title>Pelagicoccus enzymogenes sp. nov. with an EPS production, isolated from marine sediment.</title>
        <authorList>
            <person name="Feng X."/>
        </authorList>
    </citation>
    <scope>NUCLEOTIDE SEQUENCE</scope>
    <source>
        <strain evidence="11">NFK12</strain>
    </source>
</reference>
<dbReference type="InterPro" id="IPR006102">
    <property type="entry name" value="Ig-like_GH2"/>
</dbReference>
<dbReference type="InterPro" id="IPR013783">
    <property type="entry name" value="Ig-like_fold"/>
</dbReference>
<dbReference type="InterPro" id="IPR006103">
    <property type="entry name" value="Glyco_hydro_2_cat"/>
</dbReference>
<dbReference type="PRINTS" id="PR00132">
    <property type="entry name" value="GLHYDRLASE2"/>
</dbReference>
<dbReference type="PROSITE" id="PS00719">
    <property type="entry name" value="GLYCOSYL_HYDROL_F2_1"/>
    <property type="match status" value="1"/>
</dbReference>
<evidence type="ECO:0000256" key="6">
    <source>
        <dbReference type="ARBA" id="ARBA00022801"/>
    </source>
</evidence>
<dbReference type="Pfam" id="PF02929">
    <property type="entry name" value="Bgal_small_N"/>
    <property type="match status" value="1"/>
</dbReference>
<dbReference type="PANTHER" id="PTHR46323">
    <property type="entry name" value="BETA-GALACTOSIDASE"/>
    <property type="match status" value="1"/>
</dbReference>
<feature type="domain" description="Beta galactosidase small chain/" evidence="10">
    <location>
        <begin position="823"/>
        <end position="1099"/>
    </location>
</feature>
<sequence length="1116" mass="126838">MLHCGRWLKLSATAGVVATSLSASQPDWENQHVIQINREPARAHFFNYGSAEAAFEGDREDSDRFLSLNGNWKFNWVKRPEERPVDFFRTDFDDSNWVDFEVPAVWEVNGYGTPIYVSAGYPHRIDPPRVTSEPKEKYTAYEERNPVGSYRREFEISESWQEERVVLHFAGVQSAFYVWVNGQKVGYSQGSMTPAEFDVTQYVGSGRNQIAVEVYKWSDASYLEDQDMWRFGGIHREVYLYATPQAHIADFAVRTDLDEDYRDAHLAIKPELAAPEGVSLEDWTVEAELFDADGERVFSTPLSHGAKEILNPGYSAGVLVRRTPQRGRRIFGWLNATVENPRKWTAETPYLYRLTLSLKDGEGNVVDATACDVGFREVEVRGGQFLVNGKPVRFRGVNRHEHDPELGREMTLERMVQDIELLKQANVNAVRTAHYPNDPRWYELCDRYGMYVMDEANIETHGLRGYLASEPSWNAAFLDRAVRMAERDKNFPSIVFWSMGNESGYGPNFASVSAWLKEFDPTRPIHYEGAQRDLATEDRSYSMENRALDPDTVDVISRFYPRTQDAYLNPGMPEDSMDERAENARWERLLDIARDEADDRPVLTSEYAHGMGNALGNLKEYWDEIYSHPRMLGGFIWDWVDQGLWKTDENGERYIAYGGDFGDQPNLKAFCLNGVIFADRSLNPKFWQLKKIYQPVEVRALDMDPDSLRIEIENRHHHIDLNELAARYQVIKDGETLFEGELGDYSVAPGERAAFDLEIPTLGTGDHWLRIGFSTRENTAWAAAGHEIAFEQFQIETEAAPSEMRSLGSLASLQLREDDQAWHVSGQDFSLALDKSTGTLSSLKYDGVEVLGNNEKPMLQAYRAYTDNDKGFGKWLAKDWSRAGLDQMGRELRSIDVVGKGRSQVTFEIVTRGTTEAGDIEHTAFWTVRGDGSIEVQNRFVCSESLPYLPRIGVRLFFDEALEDFTWYGHGPFENYVDRKDSTPVNVWNSTVPAQYVPYPRPQETGNKEGVRWLALRNGAEGRGVLIKSEGNTLSASALHYAQEDLSAATHTNELQERDDIVLSLDVAQCGIGNSSCGPSVLQKYALPPREYEMSFSIQPLDEGDRAVDAARVEYE</sequence>
<evidence type="ECO:0000256" key="4">
    <source>
        <dbReference type="ARBA" id="ARBA00012756"/>
    </source>
</evidence>
<dbReference type="SMART" id="SM01038">
    <property type="entry name" value="Bgal_small_N"/>
    <property type="match status" value="1"/>
</dbReference>
<evidence type="ECO:0000256" key="8">
    <source>
        <dbReference type="ARBA" id="ARBA00032230"/>
    </source>
</evidence>
<dbReference type="InterPro" id="IPR006101">
    <property type="entry name" value="Glyco_hydro_2"/>
</dbReference>
<dbReference type="EC" id="3.2.1.23" evidence="4 9"/>
<dbReference type="InterPro" id="IPR011013">
    <property type="entry name" value="Gal_mutarotase_sf_dom"/>
</dbReference>
<evidence type="ECO:0000256" key="2">
    <source>
        <dbReference type="ARBA" id="ARBA00001959"/>
    </source>
</evidence>
<proteinExistence type="inferred from homology"/>
<dbReference type="Proteomes" id="UP000622317">
    <property type="component" value="Unassembled WGS sequence"/>
</dbReference>
<evidence type="ECO:0000259" key="10">
    <source>
        <dbReference type="SMART" id="SM01038"/>
    </source>
</evidence>
<evidence type="ECO:0000313" key="12">
    <source>
        <dbReference type="Proteomes" id="UP000622317"/>
    </source>
</evidence>
<dbReference type="SUPFAM" id="SSF74650">
    <property type="entry name" value="Galactose mutarotase-like"/>
    <property type="match status" value="1"/>
</dbReference>
<organism evidence="11 12">
    <name type="scientific">Pelagicoccus enzymogenes</name>
    <dbReference type="NCBI Taxonomy" id="2773457"/>
    <lineage>
        <taxon>Bacteria</taxon>
        <taxon>Pseudomonadati</taxon>
        <taxon>Verrucomicrobiota</taxon>
        <taxon>Opitutia</taxon>
        <taxon>Puniceicoccales</taxon>
        <taxon>Pelagicoccaceae</taxon>
        <taxon>Pelagicoccus</taxon>
    </lineage>
</organism>
<comment type="catalytic activity">
    <reaction evidence="1 9">
        <text>Hydrolysis of terminal non-reducing beta-D-galactose residues in beta-D-galactosides.</text>
        <dbReference type="EC" id="3.2.1.23"/>
    </reaction>
</comment>
<comment type="cofactor">
    <cofactor evidence="2">
        <name>Na(+)</name>
        <dbReference type="ChEBI" id="CHEBI:29101"/>
    </cofactor>
</comment>
<comment type="similarity">
    <text evidence="3 9">Belongs to the glycosyl hydrolase 2 family.</text>
</comment>
<dbReference type="AlphaFoldDB" id="A0A927IGW9"/>
<dbReference type="Pfam" id="PF02836">
    <property type="entry name" value="Glyco_hydro_2_C"/>
    <property type="match status" value="1"/>
</dbReference>
<dbReference type="SUPFAM" id="SSF49303">
    <property type="entry name" value="beta-Galactosidase/glucuronidase domain"/>
    <property type="match status" value="2"/>
</dbReference>
<dbReference type="EMBL" id="JACYFG010000007">
    <property type="protein sequence ID" value="MBD5779113.1"/>
    <property type="molecule type" value="Genomic_DNA"/>
</dbReference>
<dbReference type="InterPro" id="IPR014718">
    <property type="entry name" value="GH-type_carb-bd"/>
</dbReference>
<dbReference type="InterPro" id="IPR008979">
    <property type="entry name" value="Galactose-bd-like_sf"/>
</dbReference>
<dbReference type="PANTHER" id="PTHR46323:SF2">
    <property type="entry name" value="BETA-GALACTOSIDASE"/>
    <property type="match status" value="1"/>
</dbReference>
<dbReference type="Gene3D" id="2.60.120.260">
    <property type="entry name" value="Galactose-binding domain-like"/>
    <property type="match status" value="1"/>
</dbReference>
<name>A0A927IGW9_9BACT</name>
<dbReference type="GO" id="GO:0005990">
    <property type="term" value="P:lactose catabolic process"/>
    <property type="evidence" value="ECO:0007669"/>
    <property type="project" value="TreeGrafter"/>
</dbReference>
<dbReference type="GO" id="GO:0004565">
    <property type="term" value="F:beta-galactosidase activity"/>
    <property type="evidence" value="ECO:0007669"/>
    <property type="project" value="UniProtKB-EC"/>
</dbReference>
<dbReference type="SUPFAM" id="SSF49785">
    <property type="entry name" value="Galactose-binding domain-like"/>
    <property type="match status" value="1"/>
</dbReference>
<dbReference type="InterPro" id="IPR050347">
    <property type="entry name" value="Bact_Beta-galactosidase"/>
</dbReference>
<evidence type="ECO:0000256" key="5">
    <source>
        <dbReference type="ARBA" id="ARBA00013303"/>
    </source>
</evidence>
<dbReference type="InterPro" id="IPR023230">
    <property type="entry name" value="Glyco_hydro_2_CS"/>
</dbReference>
<dbReference type="Pfam" id="PF00703">
    <property type="entry name" value="Glyco_hydro_2"/>
    <property type="match status" value="1"/>
</dbReference>
<dbReference type="Pfam" id="PF02837">
    <property type="entry name" value="Glyco_hydro_2_N"/>
    <property type="match status" value="1"/>
</dbReference>
<dbReference type="Pfam" id="PF16353">
    <property type="entry name" value="LacZ_4"/>
    <property type="match status" value="1"/>
</dbReference>
<dbReference type="GO" id="GO:0009341">
    <property type="term" value="C:beta-galactosidase complex"/>
    <property type="evidence" value="ECO:0007669"/>
    <property type="project" value="InterPro"/>
</dbReference>
<evidence type="ECO:0000313" key="11">
    <source>
        <dbReference type="EMBL" id="MBD5779113.1"/>
    </source>
</evidence>
<evidence type="ECO:0000256" key="7">
    <source>
        <dbReference type="ARBA" id="ARBA00023295"/>
    </source>
</evidence>
<evidence type="ECO:0000256" key="9">
    <source>
        <dbReference type="RuleBase" id="RU361154"/>
    </source>
</evidence>
<accession>A0A927IGW9</accession>
<dbReference type="InterPro" id="IPR006104">
    <property type="entry name" value="Glyco_hydro_2_N"/>
</dbReference>
<dbReference type="InterPro" id="IPR004199">
    <property type="entry name" value="B-gal_small/dom_5"/>
</dbReference>